<organism evidence="2 3">
    <name type="scientific">Cylindrotheca closterium</name>
    <dbReference type="NCBI Taxonomy" id="2856"/>
    <lineage>
        <taxon>Eukaryota</taxon>
        <taxon>Sar</taxon>
        <taxon>Stramenopiles</taxon>
        <taxon>Ochrophyta</taxon>
        <taxon>Bacillariophyta</taxon>
        <taxon>Bacillariophyceae</taxon>
        <taxon>Bacillariophycidae</taxon>
        <taxon>Bacillariales</taxon>
        <taxon>Bacillariaceae</taxon>
        <taxon>Cylindrotheca</taxon>
    </lineage>
</organism>
<keyword evidence="3" id="KW-1185">Reference proteome</keyword>
<feature type="region of interest" description="Disordered" evidence="1">
    <location>
        <begin position="424"/>
        <end position="446"/>
    </location>
</feature>
<accession>A0AAD2FCX4</accession>
<evidence type="ECO:0000313" key="2">
    <source>
        <dbReference type="EMBL" id="CAJ1926669.1"/>
    </source>
</evidence>
<dbReference type="AlphaFoldDB" id="A0AAD2FCX4"/>
<evidence type="ECO:0000313" key="3">
    <source>
        <dbReference type="Proteomes" id="UP001295423"/>
    </source>
</evidence>
<protein>
    <submittedName>
        <fullName evidence="2">Uncharacterized protein</fullName>
    </submittedName>
</protein>
<sequence length="507" mass="55122">MVSTTKTVVSAIPLNLPEADEVVKCPMVKEIDFTTEIEIADPNVAREWNEVSGLAVSPTQIAPSGAPIMWGHNDGRDQAEFGTNFAAWDPVTGERLVTFILPYDETSDPPLVNQDWEDMTIGSCGNTAEEMGETCIYLADLGDNYASDVINTSIRPADRPYRIYKIKEPVLAAYARTSARSISYPATTVTALEIDYLDASSPARTGNSEGVFLDHAGWGRGGAIGDIYIVTKSRDFGRLYKVPASAWPTNGQTYAKYSPQVVGSNYNDGEFRRFLWTSASMSWDGTKIIMGTVHRNYVFLRCPGQTVEEAIVGRDACMIWENPPEAADDKKQFEAVAWYPNGNTVLNIAESLTMVPRIVKVNFDYSFPPSFCPAVGFDSSGTQGTVCQTFPTSYDGENFVSQVVPDSWCVDAMKFYGSPAPSITASESPSATPSAAPTASGMPTNVPTTPEPTINFFFGDLDLDDNNDRINGDEDSGAASALQSSFTFGMMMMVATMMTMTMLPALL</sequence>
<dbReference type="Proteomes" id="UP001295423">
    <property type="component" value="Unassembled WGS sequence"/>
</dbReference>
<name>A0AAD2FCX4_9STRA</name>
<reference evidence="2" key="1">
    <citation type="submission" date="2023-08" db="EMBL/GenBank/DDBJ databases">
        <authorList>
            <person name="Audoor S."/>
            <person name="Bilcke G."/>
        </authorList>
    </citation>
    <scope>NUCLEOTIDE SEQUENCE</scope>
</reference>
<gene>
    <name evidence="2" type="ORF">CYCCA115_LOCUS1236</name>
</gene>
<comment type="caution">
    <text evidence="2">The sequence shown here is derived from an EMBL/GenBank/DDBJ whole genome shotgun (WGS) entry which is preliminary data.</text>
</comment>
<dbReference type="EMBL" id="CAKOGP040000003">
    <property type="protein sequence ID" value="CAJ1926669.1"/>
    <property type="molecule type" value="Genomic_DNA"/>
</dbReference>
<feature type="compositionally biased region" description="Low complexity" evidence="1">
    <location>
        <begin position="424"/>
        <end position="444"/>
    </location>
</feature>
<evidence type="ECO:0000256" key="1">
    <source>
        <dbReference type="SAM" id="MobiDB-lite"/>
    </source>
</evidence>
<proteinExistence type="predicted"/>